<dbReference type="PROSITE" id="PS51758">
    <property type="entry name" value="LETM1_RBD"/>
    <property type="match status" value="1"/>
</dbReference>
<dbReference type="GO" id="GO:0005743">
    <property type="term" value="C:mitochondrial inner membrane"/>
    <property type="evidence" value="ECO:0007669"/>
    <property type="project" value="UniProtKB-SubCell"/>
</dbReference>
<dbReference type="InterPro" id="IPR033122">
    <property type="entry name" value="LETM1-like_RBD"/>
</dbReference>
<dbReference type="GO" id="GO:0043022">
    <property type="term" value="F:ribosome binding"/>
    <property type="evidence" value="ECO:0007669"/>
    <property type="project" value="InterPro"/>
</dbReference>
<proteinExistence type="predicted"/>
<evidence type="ECO:0000313" key="10">
    <source>
        <dbReference type="EMBL" id="TFY73621.1"/>
    </source>
</evidence>
<keyword evidence="11" id="KW-1185">Reference proteome</keyword>
<evidence type="ECO:0000256" key="7">
    <source>
        <dbReference type="PROSITE-ProRule" id="PRU01094"/>
    </source>
</evidence>
<evidence type="ECO:0000256" key="4">
    <source>
        <dbReference type="ARBA" id="ARBA00022989"/>
    </source>
</evidence>
<name>A0A4Y9ZIG7_9AGAM</name>
<evidence type="ECO:0000313" key="11">
    <source>
        <dbReference type="Proteomes" id="UP000298061"/>
    </source>
</evidence>
<comment type="caution">
    <text evidence="10">The sequence shown here is derived from an EMBL/GenBank/DDBJ whole genome shotgun (WGS) entry which is preliminary data.</text>
</comment>
<dbReference type="PANTHER" id="PTHR14009">
    <property type="entry name" value="LEUCINE ZIPPER-EF-HAND CONTAINING TRANSMEMBRANE PROTEIN"/>
    <property type="match status" value="1"/>
</dbReference>
<dbReference type="Proteomes" id="UP000298061">
    <property type="component" value="Unassembled WGS sequence"/>
</dbReference>
<accession>A0A4Y9ZIG7</accession>
<keyword evidence="6 8" id="KW-0472">Membrane</keyword>
<protein>
    <recommendedName>
        <fullName evidence="9">Letm1 RBD domain-containing protein</fullName>
    </recommendedName>
</protein>
<comment type="subcellular location">
    <subcellularLocation>
        <location evidence="1">Mitochondrion inner membrane</location>
        <topology evidence="1">Single-pass membrane protein</topology>
    </subcellularLocation>
</comment>
<reference evidence="10 11" key="1">
    <citation type="submission" date="2019-02" db="EMBL/GenBank/DDBJ databases">
        <title>Genome sequencing of the rare red list fungi Hericium alpestre (H. flagellum).</title>
        <authorList>
            <person name="Buettner E."/>
            <person name="Kellner H."/>
        </authorList>
    </citation>
    <scope>NUCLEOTIDE SEQUENCE [LARGE SCALE GENOMIC DNA]</scope>
    <source>
        <strain evidence="10 11">DSM 108284</strain>
    </source>
</reference>
<evidence type="ECO:0000256" key="6">
    <source>
        <dbReference type="ARBA" id="ARBA00023136"/>
    </source>
</evidence>
<evidence type="ECO:0000256" key="1">
    <source>
        <dbReference type="ARBA" id="ARBA00004434"/>
    </source>
</evidence>
<feature type="non-terminal residue" evidence="10">
    <location>
        <position position="1"/>
    </location>
</feature>
<evidence type="ECO:0000256" key="8">
    <source>
        <dbReference type="SAM" id="Phobius"/>
    </source>
</evidence>
<evidence type="ECO:0000256" key="2">
    <source>
        <dbReference type="ARBA" id="ARBA00022692"/>
    </source>
</evidence>
<dbReference type="Pfam" id="PF07766">
    <property type="entry name" value="LETM1_RBD"/>
    <property type="match status" value="2"/>
</dbReference>
<dbReference type="PANTHER" id="PTHR14009:SF1">
    <property type="entry name" value="MITOCHONDRIAL PROTON_CALCIUM EXCHANGER PROTEIN"/>
    <property type="match status" value="1"/>
</dbReference>
<dbReference type="STRING" id="135208.A0A4Y9ZIG7"/>
<evidence type="ECO:0000259" key="9">
    <source>
        <dbReference type="PROSITE" id="PS51758"/>
    </source>
</evidence>
<evidence type="ECO:0000256" key="5">
    <source>
        <dbReference type="ARBA" id="ARBA00023128"/>
    </source>
</evidence>
<organism evidence="10 11">
    <name type="scientific">Hericium alpestre</name>
    <dbReference type="NCBI Taxonomy" id="135208"/>
    <lineage>
        <taxon>Eukaryota</taxon>
        <taxon>Fungi</taxon>
        <taxon>Dikarya</taxon>
        <taxon>Basidiomycota</taxon>
        <taxon>Agaricomycotina</taxon>
        <taxon>Agaricomycetes</taxon>
        <taxon>Russulales</taxon>
        <taxon>Hericiaceae</taxon>
        <taxon>Hericium</taxon>
    </lineage>
</organism>
<dbReference type="GO" id="GO:0030003">
    <property type="term" value="P:intracellular monoatomic cation homeostasis"/>
    <property type="evidence" value="ECO:0007669"/>
    <property type="project" value="TreeGrafter"/>
</dbReference>
<feature type="domain" description="Letm1 RBD" evidence="9">
    <location>
        <begin position="32"/>
        <end position="213"/>
    </location>
</feature>
<keyword evidence="5 7" id="KW-0496">Mitochondrion</keyword>
<keyword evidence="2 8" id="KW-0812">Transmembrane</keyword>
<gene>
    <name evidence="10" type="ORF">EWM64_g10391</name>
</gene>
<feature type="transmembrane region" description="Helical" evidence="8">
    <location>
        <begin position="50"/>
        <end position="72"/>
    </location>
</feature>
<dbReference type="OrthoDB" id="73691at2759"/>
<dbReference type="InterPro" id="IPR044202">
    <property type="entry name" value="LETM1/MDM38-like"/>
</dbReference>
<dbReference type="AlphaFoldDB" id="A0A4Y9ZIG7"/>
<keyword evidence="4 8" id="KW-1133">Transmembrane helix</keyword>
<evidence type="ECO:0000256" key="3">
    <source>
        <dbReference type="ARBA" id="ARBA00022792"/>
    </source>
</evidence>
<sequence length="213" mass="24071">KFYWRGLKLFYTHLKQVNEINARVKSGGAPKTRWETRFVQTFHRDAIKMVPFVVIVLVVEEIIPLIALYAPFMLPSTCIMPSQWERIERKRREKQRVFAEGMRHDLAAVRKAGSLAAVPNGPPLLALCGWRIQRRLSAIAADDALLKLEGMGERLTAPELLEALEERGIIGDGLDGKELKARLRWWLAAAEQSEEDATGCRVSLVARSALGHF</sequence>
<dbReference type="EMBL" id="SFCI01002690">
    <property type="protein sequence ID" value="TFY73621.1"/>
    <property type="molecule type" value="Genomic_DNA"/>
</dbReference>
<keyword evidence="3" id="KW-0999">Mitochondrion inner membrane</keyword>